<name>A0AAE3WB03_9RHOB</name>
<proteinExistence type="predicted"/>
<dbReference type="AlphaFoldDB" id="A0AAE3WB03"/>
<evidence type="ECO:0000313" key="2">
    <source>
        <dbReference type="Proteomes" id="UP001226762"/>
    </source>
</evidence>
<evidence type="ECO:0000313" key="1">
    <source>
        <dbReference type="EMBL" id="MDQ2089160.1"/>
    </source>
</evidence>
<dbReference type="RefSeq" id="WP_306734410.1">
    <property type="nucleotide sequence ID" value="NZ_JANHAX010000001.1"/>
</dbReference>
<protein>
    <submittedName>
        <fullName evidence="1">Uncharacterized protein</fullName>
    </submittedName>
</protein>
<dbReference type="Proteomes" id="UP001226762">
    <property type="component" value="Unassembled WGS sequence"/>
</dbReference>
<sequence length="214" mass="22303">MALSPALPARATGAGDCDQPVCLVSPQNLALAHVITFDDVQSSLGIGHPIDGLLIRPGARFGERFSGQSLDYDGDYDRIAGAALSPLTVIPGAPGATLGAMRLGPTTVLHGHGPRAFPRVEAVGEGAIAIEFDNDQAALAFDLRGGEDGALDISFLRRDGSEIARLRIEPLGEERYGFVRGDNVADIAGILITNSDPQGIAIDNLAFDKGQFTG</sequence>
<organism evidence="1 2">
    <name type="scientific">Marimonas arenosa</name>
    <dbReference type="NCBI Taxonomy" id="1795305"/>
    <lineage>
        <taxon>Bacteria</taxon>
        <taxon>Pseudomonadati</taxon>
        <taxon>Pseudomonadota</taxon>
        <taxon>Alphaproteobacteria</taxon>
        <taxon>Rhodobacterales</taxon>
        <taxon>Paracoccaceae</taxon>
        <taxon>Marimonas</taxon>
    </lineage>
</organism>
<comment type="caution">
    <text evidence="1">The sequence shown here is derived from an EMBL/GenBank/DDBJ whole genome shotgun (WGS) entry which is preliminary data.</text>
</comment>
<accession>A0AAE3WB03</accession>
<reference evidence="1" key="1">
    <citation type="submission" date="2022-07" db="EMBL/GenBank/DDBJ databases">
        <authorList>
            <person name="Otstavnykh N."/>
            <person name="Isaeva M."/>
            <person name="Bystritskaya E."/>
        </authorList>
    </citation>
    <scope>NUCLEOTIDE SEQUENCE</scope>
    <source>
        <strain evidence="1">KCTC 52189</strain>
    </source>
</reference>
<reference evidence="1" key="2">
    <citation type="submission" date="2023-02" db="EMBL/GenBank/DDBJ databases">
        <title>'Rhodoalgimonas zhirmunskyi' gen. nov., isolated from a red alga.</title>
        <authorList>
            <person name="Nedashkovskaya O.I."/>
            <person name="Otstavnykh N.Y."/>
            <person name="Bystritskaya E.P."/>
            <person name="Balabanova L.A."/>
            <person name="Isaeva M.P."/>
        </authorList>
    </citation>
    <scope>NUCLEOTIDE SEQUENCE</scope>
    <source>
        <strain evidence="1">KCTC 52189</strain>
    </source>
</reference>
<keyword evidence="2" id="KW-1185">Reference proteome</keyword>
<dbReference type="EMBL" id="JANHAX010000001">
    <property type="protein sequence ID" value="MDQ2089160.1"/>
    <property type="molecule type" value="Genomic_DNA"/>
</dbReference>
<gene>
    <name evidence="1" type="ORF">NO357_04505</name>
</gene>